<evidence type="ECO:0000256" key="1">
    <source>
        <dbReference type="SAM" id="MobiDB-lite"/>
    </source>
</evidence>
<dbReference type="InterPro" id="IPR056742">
    <property type="entry name" value="BLTP1_C"/>
</dbReference>
<dbReference type="AlphaFoldDB" id="A0A672S6D6"/>
<evidence type="ECO:0000313" key="4">
    <source>
        <dbReference type="Proteomes" id="UP000472262"/>
    </source>
</evidence>
<dbReference type="Ensembl" id="ENSSGRT00000103080.1">
    <property type="protein sequence ID" value="ENSSGRP00000096892.1"/>
    <property type="gene ID" value="ENSSGRG00000048357.1"/>
</dbReference>
<accession>A0A672S6D6</accession>
<dbReference type="SMART" id="SM01220">
    <property type="entry name" value="FSA_C"/>
    <property type="match status" value="1"/>
</dbReference>
<dbReference type="PANTHER" id="PTHR31640:SF1">
    <property type="entry name" value="BRIDGE-LIKE LIPID TRANSFER PROTEIN FAMILY MEMBER 1"/>
    <property type="match status" value="1"/>
</dbReference>
<gene>
    <name evidence="3" type="primary">kiaa1109</name>
</gene>
<keyword evidence="4" id="KW-1185">Reference proteome</keyword>
<protein>
    <recommendedName>
        <fullName evidence="2">Bridge-like lipid transfer protein family member 1 C-terminal domain-containing protein</fullName>
    </recommendedName>
</protein>
<dbReference type="InterPro" id="IPR033616">
    <property type="entry name" value="BLTP1"/>
</dbReference>
<dbReference type="PANTHER" id="PTHR31640">
    <property type="entry name" value="TRANSMEMBRANE PROTEIN KIAA1109"/>
    <property type="match status" value="1"/>
</dbReference>
<reference evidence="3" key="1">
    <citation type="submission" date="2025-08" db="UniProtKB">
        <authorList>
            <consortium name="Ensembl"/>
        </authorList>
    </citation>
    <scope>IDENTIFICATION</scope>
</reference>
<reference evidence="3" key="2">
    <citation type="submission" date="2025-09" db="UniProtKB">
        <authorList>
            <consortium name="Ensembl"/>
        </authorList>
    </citation>
    <scope>IDENTIFICATION</scope>
</reference>
<dbReference type="Pfam" id="PF25040">
    <property type="entry name" value="BLTP1_C"/>
    <property type="match status" value="2"/>
</dbReference>
<feature type="domain" description="Bridge-like lipid transfer protein family member 1 C-terminal" evidence="2">
    <location>
        <begin position="57"/>
        <end position="605"/>
    </location>
</feature>
<feature type="region of interest" description="Disordered" evidence="1">
    <location>
        <begin position="503"/>
        <end position="524"/>
    </location>
</feature>
<organism evidence="3 4">
    <name type="scientific">Sinocyclocheilus grahami</name>
    <name type="common">Dianchi golden-line fish</name>
    <name type="synonym">Barbus grahami</name>
    <dbReference type="NCBI Taxonomy" id="75366"/>
    <lineage>
        <taxon>Eukaryota</taxon>
        <taxon>Metazoa</taxon>
        <taxon>Chordata</taxon>
        <taxon>Craniata</taxon>
        <taxon>Vertebrata</taxon>
        <taxon>Euteleostomi</taxon>
        <taxon>Actinopterygii</taxon>
        <taxon>Neopterygii</taxon>
        <taxon>Teleostei</taxon>
        <taxon>Ostariophysi</taxon>
        <taxon>Cypriniformes</taxon>
        <taxon>Cyprinidae</taxon>
        <taxon>Cyprininae</taxon>
        <taxon>Sinocyclocheilus</taxon>
    </lineage>
</organism>
<dbReference type="GO" id="GO:0098793">
    <property type="term" value="C:presynapse"/>
    <property type="evidence" value="ECO:0007669"/>
    <property type="project" value="GOC"/>
</dbReference>
<sequence length="621" mass="70195">MDTTLINISAVCDIGSASFKYDMRRLSEILAFPHAWYRRSIARRLFLGDQTINLPGYTYTLSSLQYCLTEFSNHLVCLNSASTSYSTAKLVVLLAHISEHPNQQPSHKIQITMGSTEARLDYMGSSILMGIFSNADLQLQDEWKVNLCTTEASLSEKSEIFVHGDLQWDIFQVIISRSTTPDLIKIGMKLQEFFTLQFDTSKRALSSWGPVPYMPPKTPVINTDKGAAELYMDAAHHRHWPSVLKMVAGCHISLFQMPLPEDAVQLGGSMSLHGNHMTLACFHGPNFRSKSWVLFHLEEPNIAFWTEAQKIWEDGSSDDSTYIVQTLDFHLGHNTMVTKPCGALESPMATITKVTRRRHENPPHGVATVKEWFNYVTAMRNEELNLLRNVDANNSESGAAAKSSSLLSGFRGTSSYNHETETIFALPKMQLQFKSIHVQDPEEPSLSDASSKPKVECSVVTEFTDHICVTMDAELIMFLHDLVSAYLKEKEKALFAPRIFASRPGHKSPTAQQDEASSEKKEKEEGVNYTTVDWREFLCNTWHLEPTLRLISWTGRKIDPVGVDYILQKLGFHHARTTIPKWLQRGVMDPLDKVLSVLIKKLGMALQDEKEKKGQRDKDEH</sequence>
<proteinExistence type="predicted"/>
<dbReference type="Proteomes" id="UP000472262">
    <property type="component" value="Unassembled WGS sequence"/>
</dbReference>
<evidence type="ECO:0000313" key="3">
    <source>
        <dbReference type="Ensembl" id="ENSSGRP00000096892.1"/>
    </source>
</evidence>
<name>A0A672S6D6_SINGR</name>
<dbReference type="GO" id="GO:0048488">
    <property type="term" value="P:synaptic vesicle endocytosis"/>
    <property type="evidence" value="ECO:0007669"/>
    <property type="project" value="TreeGrafter"/>
</dbReference>
<evidence type="ECO:0000259" key="2">
    <source>
        <dbReference type="SMART" id="SM01220"/>
    </source>
</evidence>